<accession>A0ABX8FVC8</accession>
<keyword evidence="3" id="KW-1185">Reference proteome</keyword>
<dbReference type="InterPro" id="IPR003593">
    <property type="entry name" value="AAA+_ATPase"/>
</dbReference>
<dbReference type="SUPFAM" id="SSF52540">
    <property type="entry name" value="P-loop containing nucleoside triphosphate hydrolases"/>
    <property type="match status" value="1"/>
</dbReference>
<dbReference type="Proteomes" id="UP000679629">
    <property type="component" value="Chromosome"/>
</dbReference>
<evidence type="ECO:0000259" key="1">
    <source>
        <dbReference type="SMART" id="SM00382"/>
    </source>
</evidence>
<dbReference type="EMBL" id="CP075896">
    <property type="protein sequence ID" value="QWB25042.1"/>
    <property type="molecule type" value="Genomic_DNA"/>
</dbReference>
<gene>
    <name evidence="2" type="ORF">KJK29_22090</name>
</gene>
<dbReference type="SMART" id="SM00382">
    <property type="entry name" value="AAA"/>
    <property type="match status" value="1"/>
</dbReference>
<evidence type="ECO:0000313" key="3">
    <source>
        <dbReference type="Proteomes" id="UP000679629"/>
    </source>
</evidence>
<dbReference type="InterPro" id="IPR011990">
    <property type="entry name" value="TPR-like_helical_dom_sf"/>
</dbReference>
<feature type="domain" description="AAA+ ATPase" evidence="1">
    <location>
        <begin position="31"/>
        <end position="195"/>
    </location>
</feature>
<reference evidence="3" key="1">
    <citation type="submission" date="2021-05" db="EMBL/GenBank/DDBJ databases">
        <title>Direct Submission.</title>
        <authorList>
            <person name="Li K."/>
            <person name="Gao J."/>
        </authorList>
    </citation>
    <scope>NUCLEOTIDE SEQUENCE [LARGE SCALE GENOMIC DNA]</scope>
    <source>
        <strain evidence="3">MG62</strain>
    </source>
</reference>
<dbReference type="SUPFAM" id="SSF48452">
    <property type="entry name" value="TPR-like"/>
    <property type="match status" value="2"/>
</dbReference>
<name>A0ABX8FVC8_9ACTN</name>
<dbReference type="RefSeq" id="WP_215120872.1">
    <property type="nucleotide sequence ID" value="NZ_CP075896.1"/>
</dbReference>
<organism evidence="2 3">
    <name type="scientific">Streptomyces koelreuteriae</name>
    <dbReference type="NCBI Taxonomy" id="2838015"/>
    <lineage>
        <taxon>Bacteria</taxon>
        <taxon>Bacillati</taxon>
        <taxon>Actinomycetota</taxon>
        <taxon>Actinomycetes</taxon>
        <taxon>Kitasatosporales</taxon>
        <taxon>Streptomycetaceae</taxon>
        <taxon>Streptomyces</taxon>
    </lineage>
</organism>
<dbReference type="Gene3D" id="3.40.50.300">
    <property type="entry name" value="P-loop containing nucleotide triphosphate hydrolases"/>
    <property type="match status" value="1"/>
</dbReference>
<protein>
    <recommendedName>
        <fullName evidence="1">AAA+ ATPase domain-containing protein</fullName>
    </recommendedName>
</protein>
<dbReference type="Gene3D" id="1.25.40.10">
    <property type="entry name" value="Tetratricopeptide repeat domain"/>
    <property type="match status" value="1"/>
</dbReference>
<sequence>MLNERPAFGIHSFKDRTGELQRIRALFADPPVRIISVLGRRGIGKSLLAVRAARSLAEGAWPGGERTEPPDAVVFFGERTTGITFEQIFFDCLRLLDQQEAERLHRMWGSRRRPADKACELFDAMTHLQVLFLLDNLEELLDDEDTFREPDLTEMVQALLSHESAPRLLITSQVPLALPARYSRAERRIVLDDGLPRPDSIALLRELDGDGLSGIRDADDELLAETAGRVYGVPRGLELIAGALQDDAGMRSLREWLGDTAAISGVVDELAQRRYRDLNEHHKLVMDVLAVFGTPVPLAAVEWALKPLAPGIQVDSALRRLTRGFLARANREDRTYSLLPMDTDIARADLIRRAPLLARRLHRRAADWHARSAKPREEWRTPQDVSPQRRELTHRMLAEDYDEAALLLDRFADFLVWQGSASAVLSICTGLAGQLTRRQARLAYLVARGHAQFAIGPLSDSIQLLDEAASLARAPQDAACLQRILFLLGDMDRFEGRSADAAQRLRRSADIASELGMVEEHAHALLCLSLAHSYADRPDLGLAVAAELSELAGRAGLPIVRAREANALACAYATTHDWPLVARAAEDSIAAYDESGIPEALGFSWNTLGIARLGTGDLVPALSAFDTGVQCSAEVGWSLPEAVCTFNQAWALWHLGRAAEAESSARRALAAYRRCGSKDEDAAATLCEAAAALRADNPARIVRALERLAVLVAGNPDLCPADWFLAEADRMRAP</sequence>
<dbReference type="InterPro" id="IPR027417">
    <property type="entry name" value="P-loop_NTPase"/>
</dbReference>
<evidence type="ECO:0000313" key="2">
    <source>
        <dbReference type="EMBL" id="QWB25042.1"/>
    </source>
</evidence>
<proteinExistence type="predicted"/>